<evidence type="ECO:0000256" key="1">
    <source>
        <dbReference type="ARBA" id="ARBA00001933"/>
    </source>
</evidence>
<feature type="modified residue" description="N6-(pyridoxal phosphate)lysine" evidence="7">
    <location>
        <position position="267"/>
    </location>
</feature>
<comment type="pathway">
    <text evidence="2">Porphyrin-containing compound metabolism; protoporphyrin-IX biosynthesis; 5-aminolevulinate from L-glutamyl-tRNA(Glu): step 2/2.</text>
</comment>
<comment type="similarity">
    <text evidence="3 7">Belongs to the class-III pyridoxal-phosphate-dependent aminotransferase family. HemL subfamily.</text>
</comment>
<keyword evidence="4 7" id="KW-0663">Pyridoxal phosphate</keyword>
<reference evidence="8 9" key="1">
    <citation type="submission" date="2018-06" db="EMBL/GenBank/DDBJ databases">
        <authorList>
            <consortium name="Pathogen Informatics"/>
            <person name="Doyle S."/>
        </authorList>
    </citation>
    <scope>NUCLEOTIDE SEQUENCE [LARGE SCALE GENOMIC DNA]</scope>
    <source>
        <strain evidence="8 9">NCTC13102</strain>
    </source>
</reference>
<evidence type="ECO:0000256" key="4">
    <source>
        <dbReference type="ARBA" id="ARBA00022898"/>
    </source>
</evidence>
<dbReference type="InterPro" id="IPR004639">
    <property type="entry name" value="4pyrrol_synth_GluAld_NH2Trfase"/>
</dbReference>
<keyword evidence="7" id="KW-0963">Cytoplasm</keyword>
<dbReference type="CDD" id="cd00610">
    <property type="entry name" value="OAT_like"/>
    <property type="match status" value="1"/>
</dbReference>
<dbReference type="InterPro" id="IPR015422">
    <property type="entry name" value="PyrdxlP-dep_Trfase_small"/>
</dbReference>
<dbReference type="FunFam" id="3.40.640.10:FF:000021">
    <property type="entry name" value="Glutamate-1-semialdehyde 2,1-aminomutase"/>
    <property type="match status" value="1"/>
</dbReference>
<dbReference type="Gene3D" id="3.90.1150.10">
    <property type="entry name" value="Aspartate Aminotransferase, domain 1"/>
    <property type="match status" value="1"/>
</dbReference>
<evidence type="ECO:0000256" key="3">
    <source>
        <dbReference type="ARBA" id="ARBA00008981"/>
    </source>
</evidence>
<accession>A0A2X3B3L2</accession>
<comment type="cofactor">
    <cofactor evidence="1 7">
        <name>pyridoxal 5'-phosphate</name>
        <dbReference type="ChEBI" id="CHEBI:597326"/>
    </cofactor>
</comment>
<dbReference type="RefSeq" id="WP_112058544.1">
    <property type="nucleotide sequence ID" value="NZ_UAWL01000006.1"/>
</dbReference>
<dbReference type="GO" id="GO:0005737">
    <property type="term" value="C:cytoplasm"/>
    <property type="evidence" value="ECO:0007669"/>
    <property type="project" value="UniProtKB-SubCell"/>
</dbReference>
<dbReference type="GO" id="GO:0030170">
    <property type="term" value="F:pyridoxal phosphate binding"/>
    <property type="evidence" value="ECO:0007669"/>
    <property type="project" value="InterPro"/>
</dbReference>
<comment type="catalytic activity">
    <reaction evidence="7">
        <text>(S)-4-amino-5-oxopentanoate = 5-aminolevulinate</text>
        <dbReference type="Rhea" id="RHEA:14265"/>
        <dbReference type="ChEBI" id="CHEBI:57501"/>
        <dbReference type="ChEBI" id="CHEBI:356416"/>
        <dbReference type="EC" id="5.4.3.8"/>
    </reaction>
</comment>
<keyword evidence="5 7" id="KW-0413">Isomerase</keyword>
<evidence type="ECO:0000256" key="2">
    <source>
        <dbReference type="ARBA" id="ARBA00004819"/>
    </source>
</evidence>
<dbReference type="InterPro" id="IPR015421">
    <property type="entry name" value="PyrdxlP-dep_Trfase_major"/>
</dbReference>
<dbReference type="PROSITE" id="PS00600">
    <property type="entry name" value="AA_TRANSFER_CLASS_3"/>
    <property type="match status" value="1"/>
</dbReference>
<evidence type="ECO:0000256" key="7">
    <source>
        <dbReference type="HAMAP-Rule" id="MF_00375"/>
    </source>
</evidence>
<dbReference type="PANTHER" id="PTHR43713">
    <property type="entry name" value="GLUTAMATE-1-SEMIALDEHYDE 2,1-AMINOMUTASE"/>
    <property type="match status" value="1"/>
</dbReference>
<dbReference type="HAMAP" id="MF_00375">
    <property type="entry name" value="HemL_aminotrans_3"/>
    <property type="match status" value="1"/>
</dbReference>
<evidence type="ECO:0000313" key="9">
    <source>
        <dbReference type="Proteomes" id="UP000250166"/>
    </source>
</evidence>
<dbReference type="Gene3D" id="3.40.640.10">
    <property type="entry name" value="Type I PLP-dependent aspartate aminotransferase-like (Major domain)"/>
    <property type="match status" value="1"/>
</dbReference>
<dbReference type="GO" id="GO:0006782">
    <property type="term" value="P:protoporphyrinogen IX biosynthetic process"/>
    <property type="evidence" value="ECO:0007669"/>
    <property type="project" value="UniProtKB-UniRule"/>
</dbReference>
<dbReference type="InterPro" id="IPR015424">
    <property type="entry name" value="PyrdxlP-dep_Trfase"/>
</dbReference>
<name>A0A2X3B3L2_9HELI</name>
<dbReference type="NCBIfam" id="NF000818">
    <property type="entry name" value="PRK00062.1"/>
    <property type="match status" value="1"/>
</dbReference>
<comment type="subunit">
    <text evidence="7">Homodimer.</text>
</comment>
<proteinExistence type="inferred from homology"/>
<dbReference type="EMBL" id="UAWL01000006">
    <property type="protein sequence ID" value="SQB98472.1"/>
    <property type="molecule type" value="Genomic_DNA"/>
</dbReference>
<comment type="subcellular location">
    <subcellularLocation>
        <location evidence="7">Cytoplasm</location>
    </subcellularLocation>
</comment>
<evidence type="ECO:0000256" key="6">
    <source>
        <dbReference type="ARBA" id="ARBA00023244"/>
    </source>
</evidence>
<dbReference type="SUPFAM" id="SSF53383">
    <property type="entry name" value="PLP-dependent transferases"/>
    <property type="match status" value="1"/>
</dbReference>
<sequence length="430" mass="46842">MRNILHSINSFNEAKQVIPGGVNSPVRAFKSVGGTPLFIQRGEGYKIFDIDENEYIDFVQSWGPLIFGHCDKDIESCVLSALQCGLSFGAPTARETALIKEILPCYHGIEKMRLVNSGTEATMSAIRLARAFSKKDDIIKFDGCYHGHSDALLVSAGSGCATFGTPSSPGIPNDISKHTLVARYNDIDSVRECMQASGNVACIIIEPIAGNMGLVPADKEFLLSLRELCDKHHIVLIFDEVMSGFRAGLNGVQSFVEIEADLATFGKVIGGGMPLAAFGGKQEIMDMLSPEGGVYQAGTLSGNPIATAAGLVTLCKIKNTPNLYTRLEQLAHFLVNGLQSIAHRHNIALQTSVRGSMFGFFFNQNQVKNFDDAKKSDTQLFARFHQEMLRRGVYFACSQFETGFICTPMDKGVIERVLECADESFAAIKK</sequence>
<dbReference type="Pfam" id="PF00202">
    <property type="entry name" value="Aminotran_3"/>
    <property type="match status" value="1"/>
</dbReference>
<dbReference type="InterPro" id="IPR049704">
    <property type="entry name" value="Aminotrans_3_PPA_site"/>
</dbReference>
<dbReference type="AlphaFoldDB" id="A0A2X3B3L2"/>
<keyword evidence="6 7" id="KW-0627">Porphyrin biosynthesis</keyword>
<gene>
    <name evidence="7 8" type="primary">hemL</name>
    <name evidence="8" type="ORF">NCTC13102_00931</name>
</gene>
<dbReference type="Proteomes" id="UP000250166">
    <property type="component" value="Unassembled WGS sequence"/>
</dbReference>
<protein>
    <recommendedName>
        <fullName evidence="7">Glutamate-1-semialdehyde 2,1-aminomutase</fullName>
        <shortName evidence="7">GSA</shortName>
        <ecNumber evidence="7">5.4.3.8</ecNumber>
    </recommendedName>
    <alternativeName>
        <fullName evidence="7">Glutamate-1-semialdehyde aminotransferase</fullName>
        <shortName evidence="7">GSA-AT</shortName>
    </alternativeName>
</protein>
<dbReference type="EC" id="5.4.3.8" evidence="7"/>
<organism evidence="8 9">
    <name type="scientific">Helicobacter fennelliae</name>
    <dbReference type="NCBI Taxonomy" id="215"/>
    <lineage>
        <taxon>Bacteria</taxon>
        <taxon>Pseudomonadati</taxon>
        <taxon>Campylobacterota</taxon>
        <taxon>Epsilonproteobacteria</taxon>
        <taxon>Campylobacterales</taxon>
        <taxon>Helicobacteraceae</taxon>
        <taxon>Helicobacter</taxon>
    </lineage>
</organism>
<dbReference type="InterPro" id="IPR005814">
    <property type="entry name" value="Aminotrans_3"/>
</dbReference>
<dbReference type="PANTHER" id="PTHR43713:SF3">
    <property type="entry name" value="GLUTAMATE-1-SEMIALDEHYDE 2,1-AMINOMUTASE 1, CHLOROPLASTIC-RELATED"/>
    <property type="match status" value="1"/>
</dbReference>
<evidence type="ECO:0000313" key="8">
    <source>
        <dbReference type="EMBL" id="SQB98472.1"/>
    </source>
</evidence>
<dbReference type="NCBIfam" id="TIGR00713">
    <property type="entry name" value="hemL"/>
    <property type="match status" value="1"/>
</dbReference>
<evidence type="ECO:0000256" key="5">
    <source>
        <dbReference type="ARBA" id="ARBA00023235"/>
    </source>
</evidence>
<dbReference type="GO" id="GO:0042286">
    <property type="term" value="F:glutamate-1-semialdehyde 2,1-aminomutase activity"/>
    <property type="evidence" value="ECO:0007669"/>
    <property type="project" value="UniProtKB-UniRule"/>
</dbReference>
<dbReference type="UniPathway" id="UPA00251">
    <property type="reaction ID" value="UER00317"/>
</dbReference>
<dbReference type="GO" id="GO:0008483">
    <property type="term" value="F:transaminase activity"/>
    <property type="evidence" value="ECO:0007669"/>
    <property type="project" value="InterPro"/>
</dbReference>